<keyword evidence="7" id="KW-1185">Reference proteome</keyword>
<dbReference type="NCBIfam" id="NF009905">
    <property type="entry name" value="PRK13368.1"/>
    <property type="match status" value="1"/>
</dbReference>
<dbReference type="NCBIfam" id="NF003952">
    <property type="entry name" value="PRK05450.1-5"/>
    <property type="match status" value="1"/>
</dbReference>
<dbReference type="FunFam" id="3.90.550.10:FF:000011">
    <property type="entry name" value="3-deoxy-manno-octulosonate cytidylyltransferase"/>
    <property type="match status" value="1"/>
</dbReference>
<dbReference type="PANTHER" id="PTHR42866:SF2">
    <property type="entry name" value="3-DEOXY-MANNO-OCTULOSONATE CYTIDYLYLTRANSFERASE, MITOCHONDRIAL"/>
    <property type="match status" value="1"/>
</dbReference>
<dbReference type="AlphaFoldDB" id="A0A5S5D0B1"/>
<comment type="subcellular location">
    <subcellularLocation>
        <location evidence="5">Cytoplasm</location>
    </subcellularLocation>
    <subcellularLocation>
        <location evidence="1">Membrane</location>
    </subcellularLocation>
</comment>
<comment type="pathway">
    <text evidence="5">Nucleotide-sugar biosynthesis; CMP-3-deoxy-D-manno-octulosonate biosynthesis; CMP-3-deoxy-D-manno-octulosonate from 3-deoxy-D-manno-octulosonate and CTP: step 1/1.</text>
</comment>
<gene>
    <name evidence="5" type="primary">kdsB</name>
    <name evidence="6" type="ORF">BC792_12779</name>
</gene>
<comment type="caution">
    <text evidence="6">The sequence shown here is derived from an EMBL/GenBank/DDBJ whole genome shotgun (WGS) entry which is preliminary data.</text>
</comment>
<proteinExistence type="inferred from homology"/>
<evidence type="ECO:0000256" key="3">
    <source>
        <dbReference type="ARBA" id="ARBA00022695"/>
    </source>
</evidence>
<comment type="catalytic activity">
    <reaction evidence="5">
        <text>3-deoxy-alpha-D-manno-oct-2-ulosonate + CTP = CMP-3-deoxy-beta-D-manno-octulosonate + diphosphate</text>
        <dbReference type="Rhea" id="RHEA:23448"/>
        <dbReference type="ChEBI" id="CHEBI:33019"/>
        <dbReference type="ChEBI" id="CHEBI:37563"/>
        <dbReference type="ChEBI" id="CHEBI:85986"/>
        <dbReference type="ChEBI" id="CHEBI:85987"/>
        <dbReference type="EC" id="2.7.7.38"/>
    </reaction>
</comment>
<dbReference type="NCBIfam" id="TIGR00466">
    <property type="entry name" value="kdsB"/>
    <property type="match status" value="1"/>
</dbReference>
<dbReference type="InterPro" id="IPR029044">
    <property type="entry name" value="Nucleotide-diphossugar_trans"/>
</dbReference>
<dbReference type="PANTHER" id="PTHR42866">
    <property type="entry name" value="3-DEOXY-MANNO-OCTULOSONATE CYTIDYLYLTRANSFERASE"/>
    <property type="match status" value="1"/>
</dbReference>
<dbReference type="NCBIfam" id="NF003950">
    <property type="entry name" value="PRK05450.1-3"/>
    <property type="match status" value="1"/>
</dbReference>
<dbReference type="UniPathway" id="UPA00358">
    <property type="reaction ID" value="UER00476"/>
</dbReference>
<evidence type="ECO:0000313" key="7">
    <source>
        <dbReference type="Proteomes" id="UP000325105"/>
    </source>
</evidence>
<dbReference type="CDD" id="cd02517">
    <property type="entry name" value="CMP-KDO-Synthetase"/>
    <property type="match status" value="1"/>
</dbReference>
<evidence type="ECO:0000256" key="1">
    <source>
        <dbReference type="ARBA" id="ARBA00004370"/>
    </source>
</evidence>
<evidence type="ECO:0000256" key="5">
    <source>
        <dbReference type="HAMAP-Rule" id="MF_00057"/>
    </source>
</evidence>
<dbReference type="Gene3D" id="3.90.550.10">
    <property type="entry name" value="Spore Coat Polysaccharide Biosynthesis Protein SpsA, Chain A"/>
    <property type="match status" value="1"/>
</dbReference>
<dbReference type="GO" id="GO:0009103">
    <property type="term" value="P:lipopolysaccharide biosynthetic process"/>
    <property type="evidence" value="ECO:0007669"/>
    <property type="project" value="UniProtKB-UniRule"/>
</dbReference>
<accession>A0A5S5D0B1</accession>
<keyword evidence="5" id="KW-0963">Cytoplasm</keyword>
<keyword evidence="2 5" id="KW-0808">Transferase</keyword>
<dbReference type="GO" id="GO:0033468">
    <property type="term" value="P:CMP-keto-3-deoxy-D-manno-octulosonic acid biosynthetic process"/>
    <property type="evidence" value="ECO:0007669"/>
    <property type="project" value="UniProtKB-UniRule"/>
</dbReference>
<organism evidence="6 7">
    <name type="scientific">Sphingobacterium allocomposti</name>
    <dbReference type="NCBI Taxonomy" id="415956"/>
    <lineage>
        <taxon>Bacteria</taxon>
        <taxon>Pseudomonadati</taxon>
        <taxon>Bacteroidota</taxon>
        <taxon>Sphingobacteriia</taxon>
        <taxon>Sphingobacteriales</taxon>
        <taxon>Sphingobacteriaceae</taxon>
        <taxon>Sphingobacterium</taxon>
    </lineage>
</organism>
<evidence type="ECO:0000256" key="4">
    <source>
        <dbReference type="ARBA" id="ARBA00022985"/>
    </source>
</evidence>
<protein>
    <recommendedName>
        <fullName evidence="5">3-deoxy-manno-octulosonate cytidylyltransferase</fullName>
        <ecNumber evidence="5">2.7.7.38</ecNumber>
    </recommendedName>
    <alternativeName>
        <fullName evidence="5">CMP-2-keto-3-deoxyoctulosonic acid synthase</fullName>
        <shortName evidence="5">CKS</shortName>
        <shortName evidence="5">CMP-KDO synthase</shortName>
    </alternativeName>
</protein>
<dbReference type="EMBL" id="VNHX01000027">
    <property type="protein sequence ID" value="TYP89477.1"/>
    <property type="molecule type" value="Genomic_DNA"/>
</dbReference>
<dbReference type="Pfam" id="PF02348">
    <property type="entry name" value="CTP_transf_3"/>
    <property type="match status" value="1"/>
</dbReference>
<dbReference type="EC" id="2.7.7.38" evidence="5"/>
<reference evidence="6 7" key="1">
    <citation type="submission" date="2019-07" db="EMBL/GenBank/DDBJ databases">
        <title>Genomic Encyclopedia of Archaeal and Bacterial Type Strains, Phase II (KMG-II): from individual species to whole genera.</title>
        <authorList>
            <person name="Goeker M."/>
        </authorList>
    </citation>
    <scope>NUCLEOTIDE SEQUENCE [LARGE SCALE GENOMIC DNA]</scope>
    <source>
        <strain evidence="6 7">DSM 18850</strain>
    </source>
</reference>
<dbReference type="InterPro" id="IPR004528">
    <property type="entry name" value="KdsB"/>
</dbReference>
<keyword evidence="4 5" id="KW-0448">Lipopolysaccharide biosynthesis</keyword>
<comment type="similarity">
    <text evidence="5">Belongs to the KdsB family.</text>
</comment>
<keyword evidence="3 5" id="KW-0548">Nucleotidyltransferase</keyword>
<evidence type="ECO:0000256" key="2">
    <source>
        <dbReference type="ARBA" id="ARBA00022679"/>
    </source>
</evidence>
<dbReference type="InterPro" id="IPR003329">
    <property type="entry name" value="Cytidylyl_trans"/>
</dbReference>
<comment type="function">
    <text evidence="5">Activates KDO (a required 8-carbon sugar) for incorporation into bacterial lipopolysaccharide in Gram-negative bacteria.</text>
</comment>
<dbReference type="GO" id="GO:0016020">
    <property type="term" value="C:membrane"/>
    <property type="evidence" value="ECO:0007669"/>
    <property type="project" value="UniProtKB-SubCell"/>
</dbReference>
<dbReference type="GO" id="GO:0008690">
    <property type="term" value="F:3-deoxy-manno-octulosonate cytidylyltransferase activity"/>
    <property type="evidence" value="ECO:0007669"/>
    <property type="project" value="UniProtKB-UniRule"/>
</dbReference>
<dbReference type="SUPFAM" id="SSF53448">
    <property type="entry name" value="Nucleotide-diphospho-sugar transferases"/>
    <property type="match status" value="1"/>
</dbReference>
<evidence type="ECO:0000313" key="6">
    <source>
        <dbReference type="EMBL" id="TYP89477.1"/>
    </source>
</evidence>
<sequence>MRIIGIIPARYASSRFPGKPLADIGGKSMIQRVYEQVKGCASLSEVVVATDDSRIEDHIRSFAGNVVMTSASHQSGTDRCAEVVNKISGFDVAINIQGDEPFINPLQIELLCSLFTDPDTQIGTLVKRIDHSDDLFSENTPKVVFDKHGKALYFSRQTIPFYRGTDEQQWLSDRRYYKHIGIYGYRTPILQEITQLPLSGLEETEGLEQLRWLENGYDIRIAETEHDTIAVDRPEDIAVIKRKFFNG</sequence>
<name>A0A5S5D0B1_9SPHI</name>
<dbReference type="GO" id="GO:0005829">
    <property type="term" value="C:cytosol"/>
    <property type="evidence" value="ECO:0007669"/>
    <property type="project" value="TreeGrafter"/>
</dbReference>
<dbReference type="OrthoDB" id="9815559at2"/>
<dbReference type="RefSeq" id="WP_148910065.1">
    <property type="nucleotide sequence ID" value="NZ_VNHX01000027.1"/>
</dbReference>
<dbReference type="HAMAP" id="MF_00057">
    <property type="entry name" value="KdsB"/>
    <property type="match status" value="1"/>
</dbReference>
<dbReference type="Proteomes" id="UP000325105">
    <property type="component" value="Unassembled WGS sequence"/>
</dbReference>